<dbReference type="SUPFAM" id="SSF102114">
    <property type="entry name" value="Radical SAM enzymes"/>
    <property type="match status" value="1"/>
</dbReference>
<dbReference type="GO" id="GO:0046872">
    <property type="term" value="F:metal ion binding"/>
    <property type="evidence" value="ECO:0007669"/>
    <property type="project" value="UniProtKB-KW"/>
</dbReference>
<keyword evidence="3" id="KW-0479">Metal-binding</keyword>
<keyword evidence="4" id="KW-0408">Iron</keyword>
<evidence type="ECO:0000313" key="7">
    <source>
        <dbReference type="EMBL" id="KMT21787.1"/>
    </source>
</evidence>
<evidence type="ECO:0000256" key="1">
    <source>
        <dbReference type="ARBA" id="ARBA00001966"/>
    </source>
</evidence>
<keyword evidence="2" id="KW-0949">S-adenosyl-L-methionine</keyword>
<evidence type="ECO:0000259" key="6">
    <source>
        <dbReference type="PROSITE" id="PS51332"/>
    </source>
</evidence>
<dbReference type="PATRIC" id="fig|1121307.3.peg.1408"/>
<dbReference type="InterPro" id="IPR007197">
    <property type="entry name" value="rSAM"/>
</dbReference>
<dbReference type="EMBL" id="LFVU01000026">
    <property type="protein sequence ID" value="KMT21787.1"/>
    <property type="molecule type" value="Genomic_DNA"/>
</dbReference>
<comment type="cofactor">
    <cofactor evidence="1">
        <name>[4Fe-4S] cluster</name>
        <dbReference type="ChEBI" id="CHEBI:49883"/>
    </cofactor>
</comment>
<evidence type="ECO:0000256" key="5">
    <source>
        <dbReference type="ARBA" id="ARBA00023014"/>
    </source>
</evidence>
<dbReference type="SFLD" id="SFLDS00029">
    <property type="entry name" value="Radical_SAM"/>
    <property type="match status" value="1"/>
</dbReference>
<dbReference type="InterPro" id="IPR006158">
    <property type="entry name" value="Cobalamin-bd"/>
</dbReference>
<dbReference type="CDD" id="cd02068">
    <property type="entry name" value="radical_SAM_B12_BD"/>
    <property type="match status" value="1"/>
</dbReference>
<dbReference type="SFLD" id="SFLDG01082">
    <property type="entry name" value="B12-binding_domain_containing"/>
    <property type="match status" value="1"/>
</dbReference>
<dbReference type="Gene3D" id="3.40.50.280">
    <property type="entry name" value="Cobalamin-binding domain"/>
    <property type="match status" value="1"/>
</dbReference>
<comment type="caution">
    <text evidence="7">The sequence shown here is derived from an EMBL/GenBank/DDBJ whole genome shotgun (WGS) entry which is preliminary data.</text>
</comment>
<name>A0A0J8D7B3_CLOCY</name>
<dbReference type="PROSITE" id="PS51332">
    <property type="entry name" value="B12_BINDING"/>
    <property type="match status" value="1"/>
</dbReference>
<gene>
    <name evidence="7" type="ORF">CLCY_3c00540</name>
</gene>
<dbReference type="AlphaFoldDB" id="A0A0J8D7B3"/>
<dbReference type="PANTHER" id="PTHR43409">
    <property type="entry name" value="ANAEROBIC MAGNESIUM-PROTOPORPHYRIN IX MONOMETHYL ESTER CYCLASE-RELATED"/>
    <property type="match status" value="1"/>
</dbReference>
<dbReference type="InterPro" id="IPR023404">
    <property type="entry name" value="rSAM_horseshoe"/>
</dbReference>
<evidence type="ECO:0000256" key="4">
    <source>
        <dbReference type="ARBA" id="ARBA00023004"/>
    </source>
</evidence>
<sequence length="210" mass="24646">MKKKILLIQPENIEIRKFRRKQLNNFVQLTIPYLAGYIDEKRYEITLIDEYNNRIPYDKCFDLVCITVNTPNANHCYEMARRFKKSGSVVVLGGPHVTLLPEEAEKFADVLIIGESEETWPRFLNNFYLGDYKEKYVSEGAACLKDLPMPRWDLLNRFSIFKGAVISSRGCPNHCSYCNLKQIYVDKFRTRPIDEVIREIRAIPSKFFVF</sequence>
<keyword evidence="8" id="KW-1185">Reference proteome</keyword>
<proteinExistence type="predicted"/>
<organism evidence="7 8">
    <name type="scientific">Clostridium cylindrosporum DSM 605</name>
    <dbReference type="NCBI Taxonomy" id="1121307"/>
    <lineage>
        <taxon>Bacteria</taxon>
        <taxon>Bacillati</taxon>
        <taxon>Bacillota</taxon>
        <taxon>Clostridia</taxon>
        <taxon>Eubacteriales</taxon>
        <taxon>Clostridiaceae</taxon>
        <taxon>Clostridium</taxon>
    </lineage>
</organism>
<dbReference type="GO" id="GO:0003824">
    <property type="term" value="F:catalytic activity"/>
    <property type="evidence" value="ECO:0007669"/>
    <property type="project" value="InterPro"/>
</dbReference>
<dbReference type="InterPro" id="IPR058240">
    <property type="entry name" value="rSAM_sf"/>
</dbReference>
<dbReference type="STRING" id="1121307.CLCY_3c00540"/>
<dbReference type="Pfam" id="PF02310">
    <property type="entry name" value="B12-binding"/>
    <property type="match status" value="1"/>
</dbReference>
<dbReference type="Proteomes" id="UP000036756">
    <property type="component" value="Unassembled WGS sequence"/>
</dbReference>
<dbReference type="GO" id="GO:0031419">
    <property type="term" value="F:cobalamin binding"/>
    <property type="evidence" value="ECO:0007669"/>
    <property type="project" value="InterPro"/>
</dbReference>
<keyword evidence="5" id="KW-0411">Iron-sulfur</keyword>
<protein>
    <submittedName>
        <fullName evidence="7">Radical SAM domain-containing protein</fullName>
    </submittedName>
</protein>
<evidence type="ECO:0000313" key="8">
    <source>
        <dbReference type="Proteomes" id="UP000036756"/>
    </source>
</evidence>
<accession>A0A0J8D7B3</accession>
<dbReference type="InterPro" id="IPR051198">
    <property type="entry name" value="BchE-like"/>
</dbReference>
<evidence type="ECO:0000256" key="3">
    <source>
        <dbReference type="ARBA" id="ARBA00022723"/>
    </source>
</evidence>
<dbReference type="Gene3D" id="3.80.30.20">
    <property type="entry name" value="tm_1862 like domain"/>
    <property type="match status" value="1"/>
</dbReference>
<feature type="domain" description="B12-binding" evidence="6">
    <location>
        <begin position="2"/>
        <end position="134"/>
    </location>
</feature>
<evidence type="ECO:0000256" key="2">
    <source>
        <dbReference type="ARBA" id="ARBA00022691"/>
    </source>
</evidence>
<reference evidence="7 8" key="1">
    <citation type="submission" date="2015-06" db="EMBL/GenBank/DDBJ databases">
        <title>Draft genome sequence of the purine-degrading Clostridium cylindrosporum HC-1 (DSM 605).</title>
        <authorList>
            <person name="Poehlein A."/>
            <person name="Schiel-Bengelsdorf B."/>
            <person name="Bengelsdorf F."/>
            <person name="Daniel R."/>
            <person name="Duerre P."/>
        </authorList>
    </citation>
    <scope>NUCLEOTIDE SEQUENCE [LARGE SCALE GENOMIC DNA]</scope>
    <source>
        <strain evidence="7 8">DSM 605</strain>
    </source>
</reference>
<dbReference type="RefSeq" id="WP_242844951.1">
    <property type="nucleotide sequence ID" value="NZ_LFVU01000026.1"/>
</dbReference>
<dbReference type="GO" id="GO:0051536">
    <property type="term" value="F:iron-sulfur cluster binding"/>
    <property type="evidence" value="ECO:0007669"/>
    <property type="project" value="UniProtKB-KW"/>
</dbReference>